<sequence length="595" mass="67752">MKLIKLYIGMIVGVLAMLTSCTEGYVDATPSNGEEQGMTINFNIAIPSYIEKTTRSVTFGTNEGINGKEDMLLFCFDNNGQFVGFAKIENFENIPKHEVKNDGSSDEKKIKAIIPTATSRIHFVANANKQYQSINVNNQAQWVGMHENTLMTTFETEYGEDQAQQTRYWGYVQKDNPTELKQYLTSKSKDHIVHLVRDRAKITASWADPNKTDEISISVINGEAYGTLAPFNRTMLKFPTTTGDDTWRWDIDYITPSVSTRRLKGDVGQMKNPTYTFENRNLPNDPMKVILKINEKYYFIYLQDEKNVPYIIKRNYEYKIVITKLDESLGWINSEEALKGAPANNPWIKVEETIPEISDDTYSLSIEGGTYQMLNAGSGEQTVKFTYSGDHLSQEDFYVSWIKNEQYATAAEPKVTLLSYDESKKKLTGVITYELNTIDDNLREGTIHLIDTRHGLNKNIHLYSIREFNYEWEQPESLSKNVNSTATLKFTIPNDFPTAFLPLQVKVASDDVTIQNGSVEVSDTKAETGEDWNCWSVYQTANTNEQNGQANVPKTYAITLKNLRKDAKAGDIGCFYLKTNFFNQGMAKKFEFTYQ</sequence>
<dbReference type="PROSITE" id="PS51257">
    <property type="entry name" value="PROKAR_LIPOPROTEIN"/>
    <property type="match status" value="1"/>
</dbReference>
<dbReference type="EMBL" id="VZCC01000108">
    <property type="protein sequence ID" value="MQN85327.1"/>
    <property type="molecule type" value="Genomic_DNA"/>
</dbReference>
<gene>
    <name evidence="1" type="ORF">F7D74_15385</name>
</gene>
<proteinExistence type="predicted"/>
<comment type="caution">
    <text evidence="1">The sequence shown here is derived from an EMBL/GenBank/DDBJ whole genome shotgun (WGS) entry which is preliminary data.</text>
</comment>
<accession>A0AA90V332</accession>
<dbReference type="Proteomes" id="UP000421408">
    <property type="component" value="Unassembled WGS sequence"/>
</dbReference>
<organism evidence="1 2">
    <name type="scientific">Segatella copri</name>
    <dbReference type="NCBI Taxonomy" id="165179"/>
    <lineage>
        <taxon>Bacteria</taxon>
        <taxon>Pseudomonadati</taxon>
        <taxon>Bacteroidota</taxon>
        <taxon>Bacteroidia</taxon>
        <taxon>Bacteroidales</taxon>
        <taxon>Prevotellaceae</taxon>
        <taxon>Segatella</taxon>
    </lineage>
</organism>
<name>A0AA90V332_9BACT</name>
<dbReference type="RefSeq" id="WP_153119715.1">
    <property type="nucleotide sequence ID" value="NZ_VZCC01000108.1"/>
</dbReference>
<protein>
    <submittedName>
        <fullName evidence="1">Uncharacterized protein</fullName>
    </submittedName>
</protein>
<evidence type="ECO:0000313" key="2">
    <source>
        <dbReference type="Proteomes" id="UP000421408"/>
    </source>
</evidence>
<reference evidence="2" key="1">
    <citation type="submission" date="2019-09" db="EMBL/GenBank/DDBJ databases">
        <title>Distinct polysaccharide growth profiles of human intestinal Prevotella copri isolates.</title>
        <authorList>
            <person name="Fehlner-Peach H."/>
            <person name="Magnabosco C."/>
            <person name="Raghavan V."/>
            <person name="Scher J.U."/>
            <person name="Tett A."/>
            <person name="Cox L.M."/>
            <person name="Gottsegen C."/>
            <person name="Watters A."/>
            <person name="Wiltshire- Gordon J.D."/>
            <person name="Segata N."/>
            <person name="Bonneau R."/>
            <person name="Littman D.R."/>
        </authorList>
    </citation>
    <scope>NUCLEOTIDE SEQUENCE [LARGE SCALE GENOMIC DNA]</scope>
    <source>
        <strain evidence="2">iAA108</strain>
    </source>
</reference>
<evidence type="ECO:0000313" key="1">
    <source>
        <dbReference type="EMBL" id="MQN85327.1"/>
    </source>
</evidence>
<dbReference type="AlphaFoldDB" id="A0AA90V332"/>